<protein>
    <submittedName>
        <fullName evidence="2">Uncharacterized protein</fullName>
    </submittedName>
</protein>
<proteinExistence type="predicted"/>
<evidence type="ECO:0000256" key="1">
    <source>
        <dbReference type="SAM" id="MobiDB-lite"/>
    </source>
</evidence>
<feature type="region of interest" description="Disordered" evidence="1">
    <location>
        <begin position="188"/>
        <end position="214"/>
    </location>
</feature>
<evidence type="ECO:0000313" key="2">
    <source>
        <dbReference type="EMBL" id="CDW91047.1"/>
    </source>
</evidence>
<evidence type="ECO:0000313" key="3">
    <source>
        <dbReference type="Proteomes" id="UP000039865"/>
    </source>
</evidence>
<sequence>MQISRRDVENERDNYLLKQIKDLEQQSYGDETNSFKDLQYDDFPQFPFEDRSVINSIKKQNQYVKNKMNSYQYETYKDGIIEIMAESLPMVKIISQKSPSYRMGKKLSIDKQKKIHQSDLKINMKKSKAHNKMIAHKTFDASMQKNKKNLNESANILERIRKNRNSVEPSRNEGVVTTQSPIKRRQMTINDSDKEPSFLNPNRKSNATMDSTNYPASLQNKAKYLEKQKLPLIRQQKSEQTYNEYSFADPRQSITSSVKYGERTPKKSFLEMIVPSIIPQNKKYKSYKKELVTQMLSDNQKQNEWLANKIAYLKFDKNNQELEQSRNIPDTTFYSSTNGIEQLINDDNKSANSQFYQTKQDREKINQLMYRTSYNVNAQGKSNNINKSQEYVSSFFQDSKSTKNQHLPRMMVDSKIIDYEETQKFLNEIIGGQQNNQININNDQMIYQQRMNSQHNPFTNARSSLAYGSTKQTIEHLSTKNQDTILNGLPNYLRIDQLKNHRYKVNQLIKSRDIRKQFRQQQFIARPSQQLVDPLQQHCDHKKICSCSRHKSSSIRQSPIAQRLQNEQILNQSKQSPTSRNISSIQFNTTAFKGQDNQIVQNRSAVMNNSNKSPIRGQQTQSQSRLQMMMNKTQSLDNKFSVEKILRNDKRNSIILREEQKQINYNQSKKSLNRIKSPITNNSSQTKLSPRREIARPPRFTLNDLPKYSKTLKVRIFDSIQITQVLGGKYYKMQQDQSPPRSPNREIEWTKTPAYRQFVLKLTEINSLENQQVGFRKYRLQNKFRTIWEFEEDMKNKKFMKGLLENTLKNIYSESEVQYFITILKKKALDQAQMDQILDKAHDTLEVLMCKHGLKDQFDHVMDQYDKDRDANFKVTLIKQLIRCKIMYVSLGQIELIFKIIKQRDDIQLKIAEIEKFRVNQPDLDKPINPIPLNYDLPFNINDFKELPKEQRDVLEENIALYCYQSSRLFIQITSFLVDSQLFKRLKFMYEGEDFQKRIIREVHQLRQQYKVEFGEDKIPKMDEHGKLIFDNQN</sequence>
<dbReference type="AlphaFoldDB" id="A0A078BCU9"/>
<feature type="compositionally biased region" description="Polar residues" evidence="1">
    <location>
        <begin position="199"/>
        <end position="214"/>
    </location>
</feature>
<reference evidence="2 3" key="1">
    <citation type="submission" date="2014-06" db="EMBL/GenBank/DDBJ databases">
        <authorList>
            <person name="Swart Estienne"/>
        </authorList>
    </citation>
    <scope>NUCLEOTIDE SEQUENCE [LARGE SCALE GENOMIC DNA]</scope>
    <source>
        <strain evidence="2 3">130c</strain>
    </source>
</reference>
<dbReference type="InParanoid" id="A0A078BCU9"/>
<accession>A0A078BCU9</accession>
<keyword evidence="3" id="KW-1185">Reference proteome</keyword>
<organism evidence="2 3">
    <name type="scientific">Stylonychia lemnae</name>
    <name type="common">Ciliate</name>
    <dbReference type="NCBI Taxonomy" id="5949"/>
    <lineage>
        <taxon>Eukaryota</taxon>
        <taxon>Sar</taxon>
        <taxon>Alveolata</taxon>
        <taxon>Ciliophora</taxon>
        <taxon>Intramacronucleata</taxon>
        <taxon>Spirotrichea</taxon>
        <taxon>Stichotrichia</taxon>
        <taxon>Sporadotrichida</taxon>
        <taxon>Oxytrichidae</taxon>
        <taxon>Stylonychinae</taxon>
        <taxon>Stylonychia</taxon>
    </lineage>
</organism>
<name>A0A078BCU9_STYLE</name>
<gene>
    <name evidence="2" type="primary">Contig10428.g11122</name>
    <name evidence="2" type="ORF">STYLEM_20196</name>
</gene>
<dbReference type="Proteomes" id="UP000039865">
    <property type="component" value="Unassembled WGS sequence"/>
</dbReference>
<dbReference type="EMBL" id="CCKQ01019038">
    <property type="protein sequence ID" value="CDW91047.1"/>
    <property type="molecule type" value="Genomic_DNA"/>
</dbReference>